<evidence type="ECO:0000256" key="13">
    <source>
        <dbReference type="ARBA" id="ARBA00041418"/>
    </source>
</evidence>
<dbReference type="OrthoDB" id="9768187at2"/>
<dbReference type="GO" id="GO:0008955">
    <property type="term" value="F:peptidoglycan glycosyltransferase activity"/>
    <property type="evidence" value="ECO:0007669"/>
    <property type="project" value="UniProtKB-EC"/>
</dbReference>
<evidence type="ECO:0000256" key="11">
    <source>
        <dbReference type="ARBA" id="ARBA00038053"/>
    </source>
</evidence>
<feature type="transmembrane region" description="Helical" evidence="16">
    <location>
        <begin position="321"/>
        <end position="341"/>
    </location>
</feature>
<name>A0A3D8IPZ4_9HELI</name>
<feature type="transmembrane region" description="Helical" evidence="16">
    <location>
        <begin position="353"/>
        <end position="377"/>
    </location>
</feature>
<feature type="transmembrane region" description="Helical" evidence="16">
    <location>
        <begin position="139"/>
        <end position="161"/>
    </location>
</feature>
<proteinExistence type="inferred from homology"/>
<feature type="transmembrane region" description="Helical" evidence="16">
    <location>
        <begin position="167"/>
        <end position="183"/>
    </location>
</feature>
<keyword evidence="8 16" id="KW-0472">Membrane</keyword>
<gene>
    <name evidence="17" type="ORF">CQA53_02025</name>
</gene>
<dbReference type="GO" id="GO:0032153">
    <property type="term" value="C:cell division site"/>
    <property type="evidence" value="ECO:0007669"/>
    <property type="project" value="TreeGrafter"/>
</dbReference>
<comment type="caution">
    <text evidence="17">The sequence shown here is derived from an EMBL/GenBank/DDBJ whole genome shotgun (WGS) entry which is preliminary data.</text>
</comment>
<evidence type="ECO:0000256" key="3">
    <source>
        <dbReference type="ARBA" id="ARBA00022679"/>
    </source>
</evidence>
<feature type="transmembrane region" description="Helical" evidence="16">
    <location>
        <begin position="107"/>
        <end position="127"/>
    </location>
</feature>
<evidence type="ECO:0000256" key="10">
    <source>
        <dbReference type="ARBA" id="ARBA00033270"/>
    </source>
</evidence>
<evidence type="ECO:0000256" key="16">
    <source>
        <dbReference type="SAM" id="Phobius"/>
    </source>
</evidence>
<dbReference type="AlphaFoldDB" id="A0A3D8IPZ4"/>
<dbReference type="GO" id="GO:0015648">
    <property type="term" value="F:lipid-linked peptidoglycan transporter activity"/>
    <property type="evidence" value="ECO:0007669"/>
    <property type="project" value="TreeGrafter"/>
</dbReference>
<keyword evidence="17" id="KW-0131">Cell cycle</keyword>
<dbReference type="PANTHER" id="PTHR30474">
    <property type="entry name" value="CELL CYCLE PROTEIN"/>
    <property type="match status" value="1"/>
</dbReference>
<comment type="subcellular location">
    <subcellularLocation>
        <location evidence="1">Membrane</location>
        <topology evidence="1">Multi-pass membrane protein</topology>
    </subcellularLocation>
</comment>
<reference evidence="17 18" key="1">
    <citation type="submission" date="2018-04" db="EMBL/GenBank/DDBJ databases">
        <title>Novel Campyloabacter and Helicobacter Species and Strains.</title>
        <authorList>
            <person name="Mannion A.J."/>
            <person name="Shen Z."/>
            <person name="Fox J.G."/>
        </authorList>
    </citation>
    <scope>NUCLEOTIDE SEQUENCE [LARGE SCALE GENOMIC DNA]</scope>
    <source>
        <strain evidence="17 18">MIT 17-337</strain>
    </source>
</reference>
<dbReference type="InterPro" id="IPR001182">
    <property type="entry name" value="FtsW/RodA"/>
</dbReference>
<keyword evidence="5" id="KW-0133">Cell shape</keyword>
<keyword evidence="4 16" id="KW-0812">Transmembrane</keyword>
<comment type="similarity">
    <text evidence="11">Belongs to the SEDS family. FtsW subfamily.</text>
</comment>
<comment type="catalytic activity">
    <reaction evidence="15">
        <text>[GlcNAc-(1-&gt;4)-Mur2Ac(oyl-L-Ala-gamma-D-Glu-L-Lys-D-Ala-D-Ala)](n)-di-trans,octa-cis-undecaprenyl diphosphate + beta-D-GlcNAc-(1-&gt;4)-Mur2Ac(oyl-L-Ala-gamma-D-Glu-L-Lys-D-Ala-D-Ala)-di-trans,octa-cis-undecaprenyl diphosphate = [GlcNAc-(1-&gt;4)-Mur2Ac(oyl-L-Ala-gamma-D-Glu-L-Lys-D-Ala-D-Ala)](n+1)-di-trans,octa-cis-undecaprenyl diphosphate + di-trans,octa-cis-undecaprenyl diphosphate + H(+)</text>
        <dbReference type="Rhea" id="RHEA:23708"/>
        <dbReference type="Rhea" id="RHEA-COMP:9602"/>
        <dbReference type="Rhea" id="RHEA-COMP:9603"/>
        <dbReference type="ChEBI" id="CHEBI:15378"/>
        <dbReference type="ChEBI" id="CHEBI:58405"/>
        <dbReference type="ChEBI" id="CHEBI:60033"/>
        <dbReference type="ChEBI" id="CHEBI:78435"/>
        <dbReference type="EC" id="2.4.99.28"/>
    </reaction>
</comment>
<dbReference type="Pfam" id="PF01098">
    <property type="entry name" value="FTSW_RODA_SPOVE"/>
    <property type="match status" value="1"/>
</dbReference>
<keyword evidence="2" id="KW-0328">Glycosyltransferase</keyword>
<accession>A0A3D8IPZ4</accession>
<keyword evidence="18" id="KW-1185">Reference proteome</keyword>
<dbReference type="GO" id="GO:0009252">
    <property type="term" value="P:peptidoglycan biosynthetic process"/>
    <property type="evidence" value="ECO:0007669"/>
    <property type="project" value="UniProtKB-KW"/>
</dbReference>
<evidence type="ECO:0000256" key="15">
    <source>
        <dbReference type="ARBA" id="ARBA00049902"/>
    </source>
</evidence>
<dbReference type="RefSeq" id="WP_115542355.1">
    <property type="nucleotide sequence ID" value="NZ_NXLQ01000002.1"/>
</dbReference>
<evidence type="ECO:0000256" key="2">
    <source>
        <dbReference type="ARBA" id="ARBA00022676"/>
    </source>
</evidence>
<evidence type="ECO:0000256" key="6">
    <source>
        <dbReference type="ARBA" id="ARBA00022984"/>
    </source>
</evidence>
<evidence type="ECO:0000256" key="14">
    <source>
        <dbReference type="ARBA" id="ARBA00044770"/>
    </source>
</evidence>
<organism evidence="17 18">
    <name type="scientific">Helicobacter didelphidarum</name>
    <dbReference type="NCBI Taxonomy" id="2040648"/>
    <lineage>
        <taxon>Bacteria</taxon>
        <taxon>Pseudomonadati</taxon>
        <taxon>Campylobacterota</taxon>
        <taxon>Epsilonproteobacteria</taxon>
        <taxon>Campylobacterales</taxon>
        <taxon>Helicobacteraceae</taxon>
        <taxon>Helicobacter</taxon>
    </lineage>
</organism>
<evidence type="ECO:0000256" key="12">
    <source>
        <dbReference type="ARBA" id="ARBA00041185"/>
    </source>
</evidence>
<keyword evidence="17" id="KW-0132">Cell division</keyword>
<feature type="transmembrane region" description="Helical" evidence="16">
    <location>
        <begin position="69"/>
        <end position="87"/>
    </location>
</feature>
<keyword evidence="3" id="KW-0808">Transferase</keyword>
<evidence type="ECO:0000256" key="8">
    <source>
        <dbReference type="ARBA" id="ARBA00023136"/>
    </source>
</evidence>
<dbReference type="EMBL" id="NXLQ01000002">
    <property type="protein sequence ID" value="RDU67060.1"/>
    <property type="molecule type" value="Genomic_DNA"/>
</dbReference>
<feature type="transmembrane region" description="Helical" evidence="16">
    <location>
        <begin position="190"/>
        <end position="209"/>
    </location>
</feature>
<evidence type="ECO:0000256" key="5">
    <source>
        <dbReference type="ARBA" id="ARBA00022960"/>
    </source>
</evidence>
<feature type="transmembrane region" description="Helical" evidence="16">
    <location>
        <begin position="290"/>
        <end position="309"/>
    </location>
</feature>
<sequence>MADTRLFFLVTILLGITVCMSYSLSSYAVTYYGYGHFHFLYRELFASCCGILLMWGLSYFHIDKYLFSFGLALLLVSLSIIVILPFLPDSYATSAGGAKRWLRLPHISLAPLEFFKIGYITFIAWSFSRKFEKGDKLSFVEQLFIVIPHLFVFLLISIIISTLQNDLGQIILLAIVFIILLMCAGGRFSLFTMALGVVSIMGTILIVISPHRIKRVREWWINIESIIHSYSPNFSLLGDSLDIGGQVQNATYAFHHGGYFGVGIGESLVKLGYLGEVHTDMVLAGISEELGIFGLGACVCLFFLILFRIFKIAYRLQTNFYHLFCIGIASLLGFSFIINAFGETGIIPIKGMAVPFLSYGGSNLISSCIAIGLVLSLSKRVDWIKQ</sequence>
<dbReference type="GO" id="GO:0005886">
    <property type="term" value="C:plasma membrane"/>
    <property type="evidence" value="ECO:0007669"/>
    <property type="project" value="TreeGrafter"/>
</dbReference>
<dbReference type="Proteomes" id="UP000256379">
    <property type="component" value="Unassembled WGS sequence"/>
</dbReference>
<dbReference type="EC" id="2.4.99.28" evidence="14"/>
<dbReference type="GO" id="GO:0051301">
    <property type="term" value="P:cell division"/>
    <property type="evidence" value="ECO:0007669"/>
    <property type="project" value="UniProtKB-KW"/>
</dbReference>
<evidence type="ECO:0000256" key="4">
    <source>
        <dbReference type="ARBA" id="ARBA00022692"/>
    </source>
</evidence>
<keyword evidence="7 16" id="KW-1133">Transmembrane helix</keyword>
<evidence type="ECO:0000256" key="1">
    <source>
        <dbReference type="ARBA" id="ARBA00004141"/>
    </source>
</evidence>
<evidence type="ECO:0000313" key="17">
    <source>
        <dbReference type="EMBL" id="RDU67060.1"/>
    </source>
</evidence>
<dbReference type="GO" id="GO:0008360">
    <property type="term" value="P:regulation of cell shape"/>
    <property type="evidence" value="ECO:0007669"/>
    <property type="project" value="UniProtKB-KW"/>
</dbReference>
<protein>
    <recommendedName>
        <fullName evidence="12">Probable peptidoglycan glycosyltransferase FtsW</fullName>
        <ecNumber evidence="14">2.4.99.28</ecNumber>
    </recommendedName>
    <alternativeName>
        <fullName evidence="13">Cell division protein FtsW</fullName>
    </alternativeName>
    <alternativeName>
        <fullName evidence="10">Cell wall polymerase</fullName>
    </alternativeName>
    <alternativeName>
        <fullName evidence="9">Peptidoglycan polymerase</fullName>
    </alternativeName>
</protein>
<feature type="transmembrane region" description="Helical" evidence="16">
    <location>
        <begin position="44"/>
        <end position="62"/>
    </location>
</feature>
<keyword evidence="6" id="KW-0573">Peptidoglycan synthesis</keyword>
<evidence type="ECO:0000256" key="9">
    <source>
        <dbReference type="ARBA" id="ARBA00032370"/>
    </source>
</evidence>
<evidence type="ECO:0000313" key="18">
    <source>
        <dbReference type="Proteomes" id="UP000256379"/>
    </source>
</evidence>
<dbReference type="PANTHER" id="PTHR30474:SF2">
    <property type="entry name" value="PEPTIDOGLYCAN GLYCOSYLTRANSFERASE FTSW-RELATED"/>
    <property type="match status" value="1"/>
</dbReference>
<evidence type="ECO:0000256" key="7">
    <source>
        <dbReference type="ARBA" id="ARBA00022989"/>
    </source>
</evidence>